<evidence type="ECO:0000259" key="18">
    <source>
        <dbReference type="PROSITE" id="PS51447"/>
    </source>
</evidence>
<comment type="subcellular location">
    <subcellularLocation>
        <location evidence="1">Mitochondrion matrix</location>
    </subcellularLocation>
</comment>
<evidence type="ECO:0000313" key="19">
    <source>
        <dbReference type="EMBL" id="CDW29260.1"/>
    </source>
</evidence>
<keyword evidence="5" id="KW-0436">Ligase</keyword>
<dbReference type="FunFam" id="3.30.930.10:FF:000041">
    <property type="entry name" value="Phenylalanyl-tRNA synthetase 2, mitochondrial"/>
    <property type="match status" value="1"/>
</dbReference>
<comment type="similarity">
    <text evidence="2">Belongs to the class-II aminoacyl-tRNA synthetase family.</text>
</comment>
<accession>A0A0K2TTW7</accession>
<dbReference type="InterPro" id="IPR002319">
    <property type="entry name" value="Phenylalanyl-tRNA_Synthase"/>
</dbReference>
<evidence type="ECO:0000256" key="15">
    <source>
        <dbReference type="ARBA" id="ARBA00060211"/>
    </source>
</evidence>
<evidence type="ECO:0000256" key="7">
    <source>
        <dbReference type="ARBA" id="ARBA00022840"/>
    </source>
</evidence>
<evidence type="ECO:0000256" key="13">
    <source>
        <dbReference type="ARBA" id="ARBA00031194"/>
    </source>
</evidence>
<name>A0A0K2TTW7_LEPSM</name>
<evidence type="ECO:0000256" key="12">
    <source>
        <dbReference type="ARBA" id="ARBA00023146"/>
    </source>
</evidence>
<evidence type="ECO:0000256" key="14">
    <source>
        <dbReference type="ARBA" id="ARBA00049255"/>
    </source>
</evidence>
<evidence type="ECO:0000256" key="4">
    <source>
        <dbReference type="ARBA" id="ARBA00012814"/>
    </source>
</evidence>
<dbReference type="InterPro" id="IPR045864">
    <property type="entry name" value="aa-tRNA-synth_II/BPL/LPL"/>
</dbReference>
<organism evidence="19">
    <name type="scientific">Lepeophtheirus salmonis</name>
    <name type="common">Salmon louse</name>
    <name type="synonym">Caligus salmonis</name>
    <dbReference type="NCBI Taxonomy" id="72036"/>
    <lineage>
        <taxon>Eukaryota</taxon>
        <taxon>Metazoa</taxon>
        <taxon>Ecdysozoa</taxon>
        <taxon>Arthropoda</taxon>
        <taxon>Crustacea</taxon>
        <taxon>Multicrustacea</taxon>
        <taxon>Hexanauplia</taxon>
        <taxon>Copepoda</taxon>
        <taxon>Siphonostomatoida</taxon>
        <taxon>Caligidae</taxon>
        <taxon>Lepeophtheirus</taxon>
    </lineage>
</organism>
<evidence type="ECO:0000259" key="17">
    <source>
        <dbReference type="PROSITE" id="PS50862"/>
    </source>
</evidence>
<evidence type="ECO:0000256" key="9">
    <source>
        <dbReference type="ARBA" id="ARBA00022946"/>
    </source>
</evidence>
<keyword evidence="6" id="KW-0547">Nucleotide-binding</keyword>
<dbReference type="InterPro" id="IPR004530">
    <property type="entry name" value="Phe-tRNA-synth_IIc_mito"/>
</dbReference>
<feature type="domain" description="FDX-ACB" evidence="18">
    <location>
        <begin position="347"/>
        <end position="439"/>
    </location>
</feature>
<keyword evidence="8" id="KW-0648">Protein biosynthesis</keyword>
<evidence type="ECO:0000256" key="11">
    <source>
        <dbReference type="ARBA" id="ARBA00023128"/>
    </source>
</evidence>
<dbReference type="CDD" id="cd00496">
    <property type="entry name" value="PheRS_alpha_core"/>
    <property type="match status" value="1"/>
</dbReference>
<keyword evidence="10" id="KW-0007">Acetylation</keyword>
<evidence type="ECO:0000256" key="10">
    <source>
        <dbReference type="ARBA" id="ARBA00022990"/>
    </source>
</evidence>
<dbReference type="EMBL" id="HACA01011899">
    <property type="protein sequence ID" value="CDW29260.1"/>
    <property type="molecule type" value="Transcribed_RNA"/>
</dbReference>
<keyword evidence="12 19" id="KW-0030">Aminoacyl-tRNA synthetase</keyword>
<evidence type="ECO:0000256" key="5">
    <source>
        <dbReference type="ARBA" id="ARBA00022598"/>
    </source>
</evidence>
<dbReference type="GO" id="GO:0005759">
    <property type="term" value="C:mitochondrial matrix"/>
    <property type="evidence" value="ECO:0007669"/>
    <property type="project" value="UniProtKB-SubCell"/>
</dbReference>
<dbReference type="PROSITE" id="PS50862">
    <property type="entry name" value="AA_TRNA_LIGASE_II"/>
    <property type="match status" value="1"/>
</dbReference>
<dbReference type="FunFam" id="3.30.70.380:FF:000002">
    <property type="entry name" value="phenylalanine--tRNA ligase, mitochondrial"/>
    <property type="match status" value="1"/>
</dbReference>
<dbReference type="Gene3D" id="3.30.930.10">
    <property type="entry name" value="Bira Bifunctional Protein, Domain 2"/>
    <property type="match status" value="1"/>
</dbReference>
<keyword evidence="9" id="KW-0809">Transit peptide</keyword>
<dbReference type="SMART" id="SM00896">
    <property type="entry name" value="FDX-ACB"/>
    <property type="match status" value="1"/>
</dbReference>
<protein>
    <recommendedName>
        <fullName evidence="16">Phenylalanine--tRNA ligase, mitochondrial</fullName>
        <ecNumber evidence="4">6.1.1.20</ecNumber>
    </recommendedName>
    <alternativeName>
        <fullName evidence="13">Phenylalanyl-tRNA synthetase</fullName>
    </alternativeName>
</protein>
<evidence type="ECO:0000256" key="8">
    <source>
        <dbReference type="ARBA" id="ARBA00022917"/>
    </source>
</evidence>
<evidence type="ECO:0000256" key="6">
    <source>
        <dbReference type="ARBA" id="ARBA00022741"/>
    </source>
</evidence>
<dbReference type="PANTHER" id="PTHR11538">
    <property type="entry name" value="PHENYLALANYL-TRNA SYNTHETASE"/>
    <property type="match status" value="1"/>
</dbReference>
<evidence type="ECO:0000256" key="3">
    <source>
        <dbReference type="ARBA" id="ARBA00011245"/>
    </source>
</evidence>
<dbReference type="InterPro" id="IPR005121">
    <property type="entry name" value="Fdx_antiC-bd"/>
</dbReference>
<dbReference type="GO" id="GO:0000049">
    <property type="term" value="F:tRNA binding"/>
    <property type="evidence" value="ECO:0007669"/>
    <property type="project" value="InterPro"/>
</dbReference>
<comment type="function">
    <text evidence="15">Is responsible for the charging of tRNA(Phe) with phenylalanine in mitochondrial translation. To a lesser extent, also catalyzes direct attachment of m-Tyr (an oxidized version of Phe) to tRNA(Phe), thereby opening the way for delivery of the misacylated tRNA to the ribosome and incorporation of ROS-damaged amino acid into proteins.</text>
</comment>
<comment type="subunit">
    <text evidence="3">Monomer.</text>
</comment>
<dbReference type="EC" id="6.1.1.20" evidence="4"/>
<keyword evidence="11" id="KW-0496">Mitochondrion</keyword>
<dbReference type="SUPFAM" id="SSF54991">
    <property type="entry name" value="Anticodon-binding domain of PheRS"/>
    <property type="match status" value="1"/>
</dbReference>
<reference evidence="19" key="1">
    <citation type="submission" date="2014-05" db="EMBL/GenBank/DDBJ databases">
        <authorList>
            <person name="Chronopoulou M."/>
        </authorList>
    </citation>
    <scope>NUCLEOTIDE SEQUENCE</scope>
    <source>
        <tissue evidence="19">Whole organism</tissue>
    </source>
</reference>
<dbReference type="GO" id="GO:0005524">
    <property type="term" value="F:ATP binding"/>
    <property type="evidence" value="ECO:0007669"/>
    <property type="project" value="UniProtKB-KW"/>
</dbReference>
<dbReference type="GO" id="GO:0004826">
    <property type="term" value="F:phenylalanine-tRNA ligase activity"/>
    <property type="evidence" value="ECO:0007669"/>
    <property type="project" value="UniProtKB-EC"/>
</dbReference>
<dbReference type="PROSITE" id="PS51447">
    <property type="entry name" value="FDX_ACB"/>
    <property type="match status" value="1"/>
</dbReference>
<dbReference type="NCBIfam" id="TIGR00469">
    <property type="entry name" value="pheS_mito"/>
    <property type="match status" value="1"/>
</dbReference>
<dbReference type="PANTHER" id="PTHR11538:SF41">
    <property type="entry name" value="PHENYLALANINE--TRNA LIGASE, MITOCHONDRIAL"/>
    <property type="match status" value="1"/>
</dbReference>
<sequence length="439" mass="51329">MTNANLFRLFLHQNSRMLQILRSSFPPLLSLRELSSSSNIISNNIKVLNKEYPRDSWTNLPPKILSVLEECHESNGPLHLRTHHPLQLLRSRITNFFYKEFENNRGNPLFSVHDQLSPVVSLAQNFDSLLIPQNHPSRSQSDSYYLNSQHLLRAHTSAHLQDLISMGLDNFLVFGDVYRRDEIDSTHYPIFHQAEIVRLSNEIDSPFDDGKETPEKQNCHTLQASQLLELEMKNTLIALTKQLFGSDIQFKWVDAYFPFTHPSWELEILYCDKWIEVLGCGIVRQEILFNSGVPERIGWACGLGLERLAMKLYQIPDIRLFWSKDPGFLNQFVTDDVNKSIIYKEISKFPQCINDISFWLHSQEFSSNDFYDLVRECAGDVVEQVQLIDTFYHPKKKMNSHCYRITYRHMEKTLTQEEVNRIHSFIEQKSVDKFGVEIR</sequence>
<dbReference type="InterPro" id="IPR006195">
    <property type="entry name" value="aa-tRNA-synth_II"/>
</dbReference>
<dbReference type="InterPro" id="IPR036690">
    <property type="entry name" value="Fdx_antiC-bd_sf"/>
</dbReference>
<feature type="domain" description="Aminoacyl-transfer RNA synthetases class-II family profile" evidence="17">
    <location>
        <begin position="89"/>
        <end position="326"/>
    </location>
</feature>
<dbReference type="AlphaFoldDB" id="A0A0K2TTW7"/>
<keyword evidence="7" id="KW-0067">ATP-binding</keyword>
<comment type="catalytic activity">
    <reaction evidence="14">
        <text>tRNA(Phe) + L-phenylalanine + ATP = L-phenylalanyl-tRNA(Phe) + AMP + diphosphate + H(+)</text>
        <dbReference type="Rhea" id="RHEA:19413"/>
        <dbReference type="Rhea" id="RHEA-COMP:9668"/>
        <dbReference type="Rhea" id="RHEA-COMP:9699"/>
        <dbReference type="ChEBI" id="CHEBI:15378"/>
        <dbReference type="ChEBI" id="CHEBI:30616"/>
        <dbReference type="ChEBI" id="CHEBI:33019"/>
        <dbReference type="ChEBI" id="CHEBI:58095"/>
        <dbReference type="ChEBI" id="CHEBI:78442"/>
        <dbReference type="ChEBI" id="CHEBI:78531"/>
        <dbReference type="ChEBI" id="CHEBI:456215"/>
        <dbReference type="EC" id="6.1.1.20"/>
    </reaction>
</comment>
<dbReference type="Gene3D" id="3.30.70.380">
    <property type="entry name" value="Ferrodoxin-fold anticodon-binding domain"/>
    <property type="match status" value="1"/>
</dbReference>
<evidence type="ECO:0000256" key="16">
    <source>
        <dbReference type="ARBA" id="ARBA00073229"/>
    </source>
</evidence>
<dbReference type="Pfam" id="PF01409">
    <property type="entry name" value="tRNA-synt_2d"/>
    <property type="match status" value="2"/>
</dbReference>
<dbReference type="Pfam" id="PF03147">
    <property type="entry name" value="FDX-ACB"/>
    <property type="match status" value="1"/>
</dbReference>
<dbReference type="OrthoDB" id="4457at2759"/>
<evidence type="ECO:0000256" key="2">
    <source>
        <dbReference type="ARBA" id="ARBA00008226"/>
    </source>
</evidence>
<evidence type="ECO:0000256" key="1">
    <source>
        <dbReference type="ARBA" id="ARBA00004305"/>
    </source>
</evidence>
<proteinExistence type="inferred from homology"/>
<dbReference type="SUPFAM" id="SSF55681">
    <property type="entry name" value="Class II aaRS and biotin synthetases"/>
    <property type="match status" value="1"/>
</dbReference>
<dbReference type="GO" id="GO:0006432">
    <property type="term" value="P:phenylalanyl-tRNA aminoacylation"/>
    <property type="evidence" value="ECO:0007669"/>
    <property type="project" value="InterPro"/>
</dbReference>